<dbReference type="EnsemblBacteria" id="ABF43175">
    <property type="protein sequence ID" value="ABF43175"/>
    <property type="gene ID" value="Acid345_4175"/>
</dbReference>
<dbReference type="InterPro" id="IPR007463">
    <property type="entry name" value="DUF507"/>
</dbReference>
<sequence length="105" mass="12303">MRPGPNPQQEIGSKTRLSREKVNKLAHTVADMLASLDEVDFLEDRNTVRLESRKAIEDLLAEEMKIDQAARQKIESQRRIIMEGSQEWDILYRKYYNEEVKKLGI</sequence>
<dbReference type="EMBL" id="CP000360">
    <property type="protein sequence ID" value="ABF43175.1"/>
    <property type="molecule type" value="Genomic_DNA"/>
</dbReference>
<dbReference type="Pfam" id="PF04368">
    <property type="entry name" value="DUF507"/>
    <property type="match status" value="1"/>
</dbReference>
<dbReference type="STRING" id="204669.Acid345_4175"/>
<dbReference type="Proteomes" id="UP000002432">
    <property type="component" value="Chromosome"/>
</dbReference>
<dbReference type="RefSeq" id="WP_011524974.1">
    <property type="nucleotide sequence ID" value="NC_008009.1"/>
</dbReference>
<dbReference type="AlphaFoldDB" id="Q1IIX5"/>
<gene>
    <name evidence="1" type="ordered locus">Acid345_4175</name>
</gene>
<reference evidence="1 2" key="1">
    <citation type="journal article" date="2009" name="Appl. Environ. Microbiol.">
        <title>Three genomes from the phylum Acidobacteria provide insight into the lifestyles of these microorganisms in soils.</title>
        <authorList>
            <person name="Ward N.L."/>
            <person name="Challacombe J.F."/>
            <person name="Janssen P.H."/>
            <person name="Henrissat B."/>
            <person name="Coutinho P.M."/>
            <person name="Wu M."/>
            <person name="Xie G."/>
            <person name="Haft D.H."/>
            <person name="Sait M."/>
            <person name="Badger J."/>
            <person name="Barabote R.D."/>
            <person name="Bradley B."/>
            <person name="Brettin T.S."/>
            <person name="Brinkac L.M."/>
            <person name="Bruce D."/>
            <person name="Creasy T."/>
            <person name="Daugherty S.C."/>
            <person name="Davidsen T.M."/>
            <person name="DeBoy R.T."/>
            <person name="Detter J.C."/>
            <person name="Dodson R.J."/>
            <person name="Durkin A.S."/>
            <person name="Ganapathy A."/>
            <person name="Gwinn-Giglio M."/>
            <person name="Han C.S."/>
            <person name="Khouri H."/>
            <person name="Kiss H."/>
            <person name="Kothari S.P."/>
            <person name="Madupu R."/>
            <person name="Nelson K.E."/>
            <person name="Nelson W.C."/>
            <person name="Paulsen I."/>
            <person name="Penn K."/>
            <person name="Ren Q."/>
            <person name="Rosovitz M.J."/>
            <person name="Selengut J.D."/>
            <person name="Shrivastava S."/>
            <person name="Sullivan S.A."/>
            <person name="Tapia R."/>
            <person name="Thompson L.S."/>
            <person name="Watkins K.L."/>
            <person name="Yang Q."/>
            <person name="Yu C."/>
            <person name="Zafar N."/>
            <person name="Zhou L."/>
            <person name="Kuske C.R."/>
        </authorList>
    </citation>
    <scope>NUCLEOTIDE SEQUENCE [LARGE SCALE GENOMIC DNA]</scope>
    <source>
        <strain evidence="1 2">Ellin345</strain>
    </source>
</reference>
<dbReference type="OrthoDB" id="121194at2"/>
<organism evidence="1 2">
    <name type="scientific">Koribacter versatilis (strain Ellin345)</name>
    <dbReference type="NCBI Taxonomy" id="204669"/>
    <lineage>
        <taxon>Bacteria</taxon>
        <taxon>Pseudomonadati</taxon>
        <taxon>Acidobacteriota</taxon>
        <taxon>Terriglobia</taxon>
        <taxon>Terriglobales</taxon>
        <taxon>Candidatus Korobacteraceae</taxon>
        <taxon>Candidatus Korobacter</taxon>
    </lineage>
</organism>
<keyword evidence="2" id="KW-1185">Reference proteome</keyword>
<evidence type="ECO:0008006" key="3">
    <source>
        <dbReference type="Google" id="ProtNLM"/>
    </source>
</evidence>
<evidence type="ECO:0000313" key="1">
    <source>
        <dbReference type="EMBL" id="ABF43175.1"/>
    </source>
</evidence>
<proteinExistence type="predicted"/>
<protein>
    <recommendedName>
        <fullName evidence="3">DUF507 domain-containing protein</fullName>
    </recommendedName>
</protein>
<dbReference type="HOGENOM" id="CLU_187465_0_0_0"/>
<dbReference type="eggNOG" id="COG2952">
    <property type="taxonomic scope" value="Bacteria"/>
</dbReference>
<accession>Q1IIX5</accession>
<name>Q1IIX5_KORVE</name>
<evidence type="ECO:0000313" key="2">
    <source>
        <dbReference type="Proteomes" id="UP000002432"/>
    </source>
</evidence>
<dbReference type="KEGG" id="aba:Acid345_4175"/>